<accession>A0A4Q7L607</accession>
<reference evidence="2 3" key="1">
    <citation type="submission" date="2019-02" db="EMBL/GenBank/DDBJ databases">
        <title>Genomic Encyclopedia of Type Strains, Phase IV (KMG-IV): sequencing the most valuable type-strain genomes for metagenomic binning, comparative biology and taxonomic classification.</title>
        <authorList>
            <person name="Goeker M."/>
        </authorList>
    </citation>
    <scope>NUCLEOTIDE SEQUENCE [LARGE SCALE GENOMIC DNA]</scope>
    <source>
        <strain evidence="2 3">DSM 101727</strain>
    </source>
</reference>
<evidence type="ECO:0000259" key="1">
    <source>
        <dbReference type="Pfam" id="PF08818"/>
    </source>
</evidence>
<proteinExistence type="predicted"/>
<evidence type="ECO:0000313" key="3">
    <source>
        <dbReference type="Proteomes" id="UP000294257"/>
    </source>
</evidence>
<dbReference type="RefSeq" id="WP_165401191.1">
    <property type="nucleotide sequence ID" value="NZ_SGWQ01000001.1"/>
</dbReference>
<dbReference type="Pfam" id="PF08818">
    <property type="entry name" value="DUF1801"/>
    <property type="match status" value="1"/>
</dbReference>
<name>A0A4Q7L607_9PSEU</name>
<sequence length="105" mass="11668">MSTDAEALANLLAQAEPRLERATKWGRLTFTLDQNWHHWICQIAESKKGAKLVFHKGVLLDDPAGLLTGSARYLREVSAERALADTEAIRALVRSAVEHQTDMVS</sequence>
<organism evidence="2 3">
    <name type="scientific">Herbihabitans rhizosphaerae</name>
    <dbReference type="NCBI Taxonomy" id="1872711"/>
    <lineage>
        <taxon>Bacteria</taxon>
        <taxon>Bacillati</taxon>
        <taxon>Actinomycetota</taxon>
        <taxon>Actinomycetes</taxon>
        <taxon>Pseudonocardiales</taxon>
        <taxon>Pseudonocardiaceae</taxon>
        <taxon>Herbihabitans</taxon>
    </lineage>
</organism>
<dbReference type="Proteomes" id="UP000294257">
    <property type="component" value="Unassembled WGS sequence"/>
</dbReference>
<dbReference type="EMBL" id="SGWQ01000001">
    <property type="protein sequence ID" value="RZS44724.1"/>
    <property type="molecule type" value="Genomic_DNA"/>
</dbReference>
<feature type="domain" description="YdhG-like" evidence="1">
    <location>
        <begin position="4"/>
        <end position="97"/>
    </location>
</feature>
<protein>
    <submittedName>
        <fullName evidence="2">Uncharacterized protein DUF1801</fullName>
    </submittedName>
</protein>
<dbReference type="AlphaFoldDB" id="A0A4Q7L607"/>
<evidence type="ECO:0000313" key="2">
    <source>
        <dbReference type="EMBL" id="RZS44724.1"/>
    </source>
</evidence>
<dbReference type="SUPFAM" id="SSF159888">
    <property type="entry name" value="YdhG-like"/>
    <property type="match status" value="1"/>
</dbReference>
<gene>
    <name evidence="2" type="ORF">EV193_101601</name>
</gene>
<comment type="caution">
    <text evidence="2">The sequence shown here is derived from an EMBL/GenBank/DDBJ whole genome shotgun (WGS) entry which is preliminary data.</text>
</comment>
<dbReference type="InterPro" id="IPR014922">
    <property type="entry name" value="YdhG-like"/>
</dbReference>
<keyword evidence="3" id="KW-1185">Reference proteome</keyword>